<gene>
    <name evidence="1" type="ORF">AVDCRST_MAG77-1488</name>
</gene>
<sequence>MMIVRQKTTHHLVSAGQRRRLFWRADGELHPCQHCYERIYFHRRSKTWRDDDGRKHTHPPLPAEWH</sequence>
<organism evidence="1">
    <name type="scientific">uncultured Chloroflexota bacterium</name>
    <dbReference type="NCBI Taxonomy" id="166587"/>
    <lineage>
        <taxon>Bacteria</taxon>
        <taxon>Bacillati</taxon>
        <taxon>Chloroflexota</taxon>
        <taxon>environmental samples</taxon>
    </lineage>
</organism>
<evidence type="ECO:0000313" key="1">
    <source>
        <dbReference type="EMBL" id="CAA9236412.1"/>
    </source>
</evidence>
<name>A0A6J4I0E6_9CHLR</name>
<protein>
    <submittedName>
        <fullName evidence="1">Uncharacterized protein</fullName>
    </submittedName>
</protein>
<dbReference type="EMBL" id="CADCTC010000083">
    <property type="protein sequence ID" value="CAA9236412.1"/>
    <property type="molecule type" value="Genomic_DNA"/>
</dbReference>
<reference evidence="1" key="1">
    <citation type="submission" date="2020-02" db="EMBL/GenBank/DDBJ databases">
        <authorList>
            <person name="Meier V. D."/>
        </authorList>
    </citation>
    <scope>NUCLEOTIDE SEQUENCE</scope>
    <source>
        <strain evidence="1">AVDCRST_MAG77</strain>
    </source>
</reference>
<accession>A0A6J4I0E6</accession>
<dbReference type="AlphaFoldDB" id="A0A6J4I0E6"/>
<proteinExistence type="predicted"/>